<sequence>MAWAADKAAMVSSMASERATFNRYAFDAVEAESNKPIQALRAWLDEAFSIGTSGSGRFNSAALRVDMVLIR</sequence>
<dbReference type="EMBL" id="CP024609">
    <property type="protein sequence ID" value="ATQ79270.1"/>
    <property type="molecule type" value="Genomic_DNA"/>
</dbReference>
<dbReference type="AlphaFoldDB" id="A0A2D2DWA0"/>
<geneLocation type="plasmid" evidence="1 2">
    <name>unnamed</name>
</geneLocation>
<protein>
    <submittedName>
        <fullName evidence="1">Uncharacterized protein</fullName>
    </submittedName>
</protein>
<gene>
    <name evidence="1" type="ORF">CR152_32355</name>
</gene>
<accession>A0A2D2DWA0</accession>
<reference evidence="1" key="1">
    <citation type="submission" date="2017-10" db="EMBL/GenBank/DDBJ databases">
        <title>Massilia psychrophilum sp. nov., a novel purple-pigmented bacterium isolated from Tianshan glacier, Xinjiang Municipality, China.</title>
        <authorList>
            <person name="Wang H."/>
        </authorList>
    </citation>
    <scope>NUCLEOTIDE SEQUENCE [LARGE SCALE GENOMIC DNA]</scope>
    <source>
        <strain evidence="1">B2</strain>
        <plasmid evidence="1">unnamed</plasmid>
    </source>
</reference>
<name>A0A2D2DWA0_9BURK</name>
<dbReference type="KEGG" id="mass:CR152_32355"/>
<keyword evidence="1" id="KW-0614">Plasmid</keyword>
<keyword evidence="2" id="KW-1185">Reference proteome</keyword>
<evidence type="ECO:0000313" key="1">
    <source>
        <dbReference type="EMBL" id="ATQ79270.1"/>
    </source>
</evidence>
<proteinExistence type="predicted"/>
<organism evidence="1 2">
    <name type="scientific">Massilia violaceinigra</name>
    <dbReference type="NCBI Taxonomy" id="2045208"/>
    <lineage>
        <taxon>Bacteria</taxon>
        <taxon>Pseudomonadati</taxon>
        <taxon>Pseudomonadota</taxon>
        <taxon>Betaproteobacteria</taxon>
        <taxon>Burkholderiales</taxon>
        <taxon>Oxalobacteraceae</taxon>
        <taxon>Telluria group</taxon>
        <taxon>Massilia</taxon>
    </lineage>
</organism>
<dbReference type="Proteomes" id="UP000229897">
    <property type="component" value="Plasmid unnamed"/>
</dbReference>
<evidence type="ECO:0000313" key="2">
    <source>
        <dbReference type="Proteomes" id="UP000229897"/>
    </source>
</evidence>